<evidence type="ECO:0000313" key="3">
    <source>
        <dbReference type="Proteomes" id="UP001196413"/>
    </source>
</evidence>
<dbReference type="AlphaFoldDB" id="A0AAD5R929"/>
<evidence type="ECO:0000313" key="2">
    <source>
        <dbReference type="EMBL" id="KAJ1372010.1"/>
    </source>
</evidence>
<organism evidence="2 3">
    <name type="scientific">Parelaphostrongylus tenuis</name>
    <name type="common">Meningeal worm</name>
    <dbReference type="NCBI Taxonomy" id="148309"/>
    <lineage>
        <taxon>Eukaryota</taxon>
        <taxon>Metazoa</taxon>
        <taxon>Ecdysozoa</taxon>
        <taxon>Nematoda</taxon>
        <taxon>Chromadorea</taxon>
        <taxon>Rhabditida</taxon>
        <taxon>Rhabditina</taxon>
        <taxon>Rhabditomorpha</taxon>
        <taxon>Strongyloidea</taxon>
        <taxon>Metastrongylidae</taxon>
        <taxon>Parelaphostrongylus</taxon>
    </lineage>
</organism>
<keyword evidence="3" id="KW-1185">Reference proteome</keyword>
<feature type="compositionally biased region" description="Low complexity" evidence="1">
    <location>
        <begin position="38"/>
        <end position="49"/>
    </location>
</feature>
<reference evidence="2" key="1">
    <citation type="submission" date="2021-06" db="EMBL/GenBank/DDBJ databases">
        <title>Parelaphostrongylus tenuis whole genome reference sequence.</title>
        <authorList>
            <person name="Garwood T.J."/>
            <person name="Larsen P.A."/>
            <person name="Fountain-Jones N.M."/>
            <person name="Garbe J.R."/>
            <person name="Macchietto M.G."/>
            <person name="Kania S.A."/>
            <person name="Gerhold R.W."/>
            <person name="Richards J.E."/>
            <person name="Wolf T.M."/>
        </authorList>
    </citation>
    <scope>NUCLEOTIDE SEQUENCE</scope>
    <source>
        <strain evidence="2">MNPRO001-30</strain>
        <tissue evidence="2">Meninges</tissue>
    </source>
</reference>
<accession>A0AAD5R929</accession>
<dbReference type="EMBL" id="JAHQIW010007074">
    <property type="protein sequence ID" value="KAJ1372010.1"/>
    <property type="molecule type" value="Genomic_DNA"/>
</dbReference>
<feature type="region of interest" description="Disordered" evidence="1">
    <location>
        <begin position="36"/>
        <end position="60"/>
    </location>
</feature>
<proteinExistence type="predicted"/>
<name>A0AAD5R929_PARTN</name>
<gene>
    <name evidence="2" type="ORF">KIN20_034064</name>
</gene>
<protein>
    <submittedName>
        <fullName evidence="2">Uncharacterized protein</fullName>
    </submittedName>
</protein>
<comment type="caution">
    <text evidence="2">The sequence shown here is derived from an EMBL/GenBank/DDBJ whole genome shotgun (WGS) entry which is preliminary data.</text>
</comment>
<evidence type="ECO:0000256" key="1">
    <source>
        <dbReference type="SAM" id="MobiDB-lite"/>
    </source>
</evidence>
<sequence>MHVGCRISVNGGYAISLNDDRVIGVKVASTFLTNVANSASSSRPSRTSTPPDPSAESVNK</sequence>
<dbReference type="Proteomes" id="UP001196413">
    <property type="component" value="Unassembled WGS sequence"/>
</dbReference>